<comment type="caution">
    <text evidence="9">The sequence shown here is derived from an EMBL/GenBank/DDBJ whole genome shotgun (WGS) entry which is preliminary data.</text>
</comment>
<dbReference type="Pfam" id="PF02687">
    <property type="entry name" value="FtsX"/>
    <property type="match status" value="1"/>
</dbReference>
<proteinExistence type="predicted"/>
<feature type="transmembrane region" description="Helical" evidence="7">
    <location>
        <begin position="288"/>
        <end position="314"/>
    </location>
</feature>
<feature type="transmembrane region" description="Helical" evidence="7">
    <location>
        <begin position="365"/>
        <end position="389"/>
    </location>
</feature>
<feature type="transmembrane region" description="Helical" evidence="7">
    <location>
        <begin position="719"/>
        <end position="740"/>
    </location>
</feature>
<feature type="transmembrane region" description="Helical" evidence="7">
    <location>
        <begin position="241"/>
        <end position="268"/>
    </location>
</feature>
<feature type="domain" description="ABC3 transporter permease C-terminal" evidence="8">
    <location>
        <begin position="632"/>
        <end position="745"/>
    </location>
</feature>
<dbReference type="Proteomes" id="UP001646141">
    <property type="component" value="Unassembled WGS sequence"/>
</dbReference>
<accession>A0ABS1SNJ9</accession>
<evidence type="ECO:0000256" key="5">
    <source>
        <dbReference type="ARBA" id="ARBA00023136"/>
    </source>
</evidence>
<keyword evidence="4 7" id="KW-1133">Transmembrane helix</keyword>
<feature type="transmembrane region" description="Helical" evidence="7">
    <location>
        <begin position="21"/>
        <end position="42"/>
    </location>
</feature>
<evidence type="ECO:0000256" key="1">
    <source>
        <dbReference type="ARBA" id="ARBA00004651"/>
    </source>
</evidence>
<evidence type="ECO:0000256" key="4">
    <source>
        <dbReference type="ARBA" id="ARBA00022989"/>
    </source>
</evidence>
<gene>
    <name evidence="9" type="ORF">D3226_07230</name>
</gene>
<dbReference type="InterPro" id="IPR003838">
    <property type="entry name" value="ABC3_permease_C"/>
</dbReference>
<keyword evidence="3 7" id="KW-0812">Transmembrane</keyword>
<keyword evidence="5 7" id="KW-0472">Membrane</keyword>
<feature type="transmembrane region" description="Helical" evidence="7">
    <location>
        <begin position="629"/>
        <end position="654"/>
    </location>
</feature>
<feature type="transmembrane region" description="Helical" evidence="7">
    <location>
        <begin position="194"/>
        <end position="220"/>
    </location>
</feature>
<evidence type="ECO:0000313" key="9">
    <source>
        <dbReference type="EMBL" id="MBL3689752.1"/>
    </source>
</evidence>
<keyword evidence="10" id="KW-1185">Reference proteome</keyword>
<feature type="transmembrane region" description="Helical" evidence="7">
    <location>
        <begin position="682"/>
        <end position="707"/>
    </location>
</feature>
<evidence type="ECO:0000256" key="2">
    <source>
        <dbReference type="ARBA" id="ARBA00022475"/>
    </source>
</evidence>
<feature type="transmembrane region" description="Helical" evidence="7">
    <location>
        <begin position="334"/>
        <end position="353"/>
    </location>
</feature>
<comment type="subcellular location">
    <subcellularLocation>
        <location evidence="1">Cell membrane</location>
        <topology evidence="1">Multi-pass membrane protein</topology>
    </subcellularLocation>
</comment>
<sequence>MRALTLGWVLASRERGGAKRLFGIASGVAVGVALLLLVLAAYQGLQDRGARASWPIDASFNAEQTAERVFDDDAVWVAASGVLGAPGDYYNGQAITRVSIAATESSTVVIPGIDRAPQPGEYFASPSLARLIDSAPADELGERFGTRIGIIGDDALVGPESLLAIVGTEADSVEPMLGASLRAELSGSSYPSSAYAMIAIIGGIAVLFPVVVLISIVTKLGQATRTERFATIRLIGASPRLVAVLSGIEAVVPSLAGAAAGLGLFFVLRPLAALVEIEGSRFFVSDLAVPGWGMILVALGTALLAGLVAFVTALRGGLGPLGGSREQQERTPTWWSLVPLGVGALVIGVLPVLTTLDIDPLISNLAVLLGFVLVTVGLVIAGPGLAWWVSRAGAARARSAAGVLALHRIARHPRATFRAVSGLVLALFVVTVFAVGTTTESVEQFADVPPTELVRADALVANLGIEADPETTEAAIASVAATPGVERIVRVGWYEGVDETAHDADQAPVSPPPSDTDGRPLNGGFVMAADDARALGLDTAADEWVWIEQPYFSVFSLGRDVDIFPITEAAAEGAIPTLITVLTDGTAGSLERARTALTTSELELSMLPYTRAENTDAGSSRFARQYVSLAWVGILISMLISVVSLSVSTIAGMIDRRRQLGLLRLSGMPAATLRRMIVIETALPLAAVFLCTIALGALAAWSIVVGLSSGDRQVTLPDVSYLGLIAICLGLAAAAILVVFRSVRSELPLAATRFE</sequence>
<name>A0ABS1SNJ9_9MICO</name>
<organism evidence="9 10">
    <name type="scientific">Leucobacter chromiireducens subsp. chromiireducens</name>
    <dbReference type="NCBI Taxonomy" id="660067"/>
    <lineage>
        <taxon>Bacteria</taxon>
        <taxon>Bacillati</taxon>
        <taxon>Actinomycetota</taxon>
        <taxon>Actinomycetes</taxon>
        <taxon>Micrococcales</taxon>
        <taxon>Microbacteriaceae</taxon>
        <taxon>Leucobacter</taxon>
    </lineage>
</organism>
<evidence type="ECO:0000256" key="6">
    <source>
        <dbReference type="SAM" id="MobiDB-lite"/>
    </source>
</evidence>
<evidence type="ECO:0000313" key="10">
    <source>
        <dbReference type="Proteomes" id="UP001646141"/>
    </source>
</evidence>
<evidence type="ECO:0000256" key="3">
    <source>
        <dbReference type="ARBA" id="ARBA00022692"/>
    </source>
</evidence>
<evidence type="ECO:0000256" key="7">
    <source>
        <dbReference type="SAM" id="Phobius"/>
    </source>
</evidence>
<keyword evidence="2" id="KW-1003">Cell membrane</keyword>
<reference evidence="9 10" key="1">
    <citation type="submission" date="2018-09" db="EMBL/GenBank/DDBJ databases">
        <title>Comparative genomics of Leucobacter spp.</title>
        <authorList>
            <person name="Reis A.C."/>
            <person name="Kolvenbach B.A."/>
            <person name="Corvini P.F.X."/>
            <person name="Nunes O.C."/>
        </authorList>
    </citation>
    <scope>NUCLEOTIDE SEQUENCE [LARGE SCALE GENOMIC DNA]</scope>
    <source>
        <strain evidence="9 10">L-1</strain>
    </source>
</reference>
<evidence type="ECO:0000259" key="8">
    <source>
        <dbReference type="Pfam" id="PF02687"/>
    </source>
</evidence>
<feature type="transmembrane region" description="Helical" evidence="7">
    <location>
        <begin position="415"/>
        <end position="435"/>
    </location>
</feature>
<feature type="region of interest" description="Disordered" evidence="6">
    <location>
        <begin position="500"/>
        <end position="519"/>
    </location>
</feature>
<dbReference type="EMBL" id="QYAD01000002">
    <property type="protein sequence ID" value="MBL3689752.1"/>
    <property type="molecule type" value="Genomic_DNA"/>
</dbReference>
<protein>
    <submittedName>
        <fullName evidence="9">FtsX-like permease family protein</fullName>
    </submittedName>
</protein>